<keyword evidence="12" id="KW-1185">Reference proteome</keyword>
<comment type="catalytic activity">
    <reaction evidence="8 10">
        <text>hydrogencarbonate + H(+) = CO2 + H2O</text>
        <dbReference type="Rhea" id="RHEA:10748"/>
        <dbReference type="ChEBI" id="CHEBI:15377"/>
        <dbReference type="ChEBI" id="CHEBI:15378"/>
        <dbReference type="ChEBI" id="CHEBI:16526"/>
        <dbReference type="ChEBI" id="CHEBI:17544"/>
        <dbReference type="EC" id="4.2.1.1"/>
    </reaction>
</comment>
<dbReference type="InterPro" id="IPR015892">
    <property type="entry name" value="Carbonic_anhydrase_CS"/>
</dbReference>
<dbReference type="STRING" id="1110502.TMO_3301"/>
<dbReference type="PANTHER" id="PTHR11002:SF76">
    <property type="entry name" value="CARBONIC ANHYDRASE"/>
    <property type="match status" value="1"/>
</dbReference>
<sequence length="230" mass="25776">MGEVQSQTVPHAVPWMPEETILNALEKVIDGFRRFRDDAMQTRPEFFEKLARQQTPKVMVIGCCDSRVDPAIITSADPGDLFILRNVANLVPPFEPDGARHGTSAALEFAVDGLKVEHIVVMGHAGCGGIRALLQRDPTQPSTDFIDVWMSQIDGVREQVLHDHAHVDAHEHQHICELESIKVSLKNLATFPWIAERLEQGTLQLHGWYYDIGRAQLMAYDAASDDFKPM</sequence>
<evidence type="ECO:0000256" key="8">
    <source>
        <dbReference type="ARBA" id="ARBA00048348"/>
    </source>
</evidence>
<evidence type="ECO:0000256" key="6">
    <source>
        <dbReference type="ARBA" id="ARBA00023239"/>
    </source>
</evidence>
<feature type="binding site" evidence="9">
    <location>
        <position position="65"/>
    </location>
    <ligand>
        <name>Zn(2+)</name>
        <dbReference type="ChEBI" id="CHEBI:29105"/>
    </ligand>
</feature>
<dbReference type="PATRIC" id="fig|1110502.3.peg.3383"/>
<dbReference type="EC" id="4.2.1.1" evidence="2 10"/>
<dbReference type="Proteomes" id="UP000005258">
    <property type="component" value="Chromosome"/>
</dbReference>
<dbReference type="InterPro" id="IPR001765">
    <property type="entry name" value="Carbonic_anhydrase"/>
</dbReference>
<comment type="similarity">
    <text evidence="1 10">Belongs to the beta-class carbonic anhydrase family.</text>
</comment>
<comment type="function">
    <text evidence="10">Reversible hydration of carbon dioxide.</text>
</comment>
<comment type="cofactor">
    <cofactor evidence="9">
        <name>Zn(2+)</name>
        <dbReference type="ChEBI" id="CHEBI:29105"/>
    </cofactor>
    <text evidence="9">Binds 1 zinc ion per subunit.</text>
</comment>
<keyword evidence="6 10" id="KW-0456">Lyase</keyword>
<dbReference type="SUPFAM" id="SSF53056">
    <property type="entry name" value="beta-carbonic anhydrase, cab"/>
    <property type="match status" value="1"/>
</dbReference>
<evidence type="ECO:0000256" key="5">
    <source>
        <dbReference type="ARBA" id="ARBA00022833"/>
    </source>
</evidence>
<evidence type="ECO:0000256" key="7">
    <source>
        <dbReference type="ARBA" id="ARBA00031969"/>
    </source>
</evidence>
<evidence type="ECO:0000313" key="11">
    <source>
        <dbReference type="EMBL" id="AFK55139.1"/>
    </source>
</evidence>
<feature type="binding site" evidence="9">
    <location>
        <position position="127"/>
    </location>
    <ligand>
        <name>Zn(2+)</name>
        <dbReference type="ChEBI" id="CHEBI:29105"/>
    </ligand>
</feature>
<accession>I3TQV1</accession>
<reference evidence="11 12" key="1">
    <citation type="journal article" date="2012" name="J. Am. Chem. Soc.">
        <title>Bacterial biosynthesis and maturation of the didemnin anti-cancer agents.</title>
        <authorList>
            <person name="Xu Y."/>
            <person name="Kersten R.D."/>
            <person name="Nam S.J."/>
            <person name="Lu L."/>
            <person name="Al-Suwailem A.M."/>
            <person name="Zheng H."/>
            <person name="Fenical W."/>
            <person name="Dorrestein P.C."/>
            <person name="Moore B.S."/>
            <person name="Qian P.Y."/>
        </authorList>
    </citation>
    <scope>NUCLEOTIDE SEQUENCE [LARGE SCALE GENOMIC DNA]</scope>
    <source>
        <strain evidence="11 12">KA081020-065</strain>
    </source>
</reference>
<dbReference type="HOGENOM" id="CLU_053879_5_3_5"/>
<evidence type="ECO:0000256" key="4">
    <source>
        <dbReference type="ARBA" id="ARBA00022723"/>
    </source>
</evidence>
<dbReference type="FunFam" id="3.40.1050.10:FF:000003">
    <property type="entry name" value="Carbonic anhydrase"/>
    <property type="match status" value="1"/>
</dbReference>
<dbReference type="Pfam" id="PF00484">
    <property type="entry name" value="Pro_CA"/>
    <property type="match status" value="1"/>
</dbReference>
<dbReference type="PROSITE" id="PS00705">
    <property type="entry name" value="PROK_CO2_ANHYDRASE_2"/>
    <property type="match status" value="1"/>
</dbReference>
<dbReference type="RefSeq" id="WP_014746816.1">
    <property type="nucleotide sequence ID" value="NC_017956.1"/>
</dbReference>
<dbReference type="PANTHER" id="PTHR11002">
    <property type="entry name" value="CARBONIC ANHYDRASE"/>
    <property type="match status" value="1"/>
</dbReference>
<dbReference type="KEGG" id="tmo:TMO_3301"/>
<dbReference type="eggNOG" id="COG0288">
    <property type="taxonomic scope" value="Bacteria"/>
</dbReference>
<gene>
    <name evidence="11" type="primary">icfA</name>
    <name evidence="11" type="ordered locus">TMO_3301</name>
</gene>
<name>I3TQV1_TISMK</name>
<dbReference type="GO" id="GO:0004089">
    <property type="term" value="F:carbonate dehydratase activity"/>
    <property type="evidence" value="ECO:0007669"/>
    <property type="project" value="UniProtKB-UniRule"/>
</dbReference>
<keyword evidence="4 9" id="KW-0479">Metal-binding</keyword>
<protein>
    <recommendedName>
        <fullName evidence="3 10">Carbonic anhydrase</fullName>
        <ecNumber evidence="2 10">4.2.1.1</ecNumber>
    </recommendedName>
    <alternativeName>
        <fullName evidence="7 10">Carbonate dehydratase</fullName>
    </alternativeName>
</protein>
<dbReference type="EMBL" id="CP003236">
    <property type="protein sequence ID" value="AFK55139.1"/>
    <property type="molecule type" value="Genomic_DNA"/>
</dbReference>
<dbReference type="Gene3D" id="3.40.1050.10">
    <property type="entry name" value="Carbonic anhydrase"/>
    <property type="match status" value="1"/>
</dbReference>
<organism evidence="11 12">
    <name type="scientific">Tistrella mobilis (strain KA081020-065)</name>
    <dbReference type="NCBI Taxonomy" id="1110502"/>
    <lineage>
        <taxon>Bacteria</taxon>
        <taxon>Pseudomonadati</taxon>
        <taxon>Pseudomonadota</taxon>
        <taxon>Alphaproteobacteria</taxon>
        <taxon>Geminicoccales</taxon>
        <taxon>Geminicoccaceae</taxon>
        <taxon>Tistrella</taxon>
    </lineage>
</organism>
<evidence type="ECO:0000256" key="3">
    <source>
        <dbReference type="ARBA" id="ARBA00014628"/>
    </source>
</evidence>
<feature type="binding site" evidence="9">
    <location>
        <position position="63"/>
    </location>
    <ligand>
        <name>Zn(2+)</name>
        <dbReference type="ChEBI" id="CHEBI:29105"/>
    </ligand>
</feature>
<dbReference type="AlphaFoldDB" id="I3TQV1"/>
<evidence type="ECO:0000256" key="1">
    <source>
        <dbReference type="ARBA" id="ARBA00006217"/>
    </source>
</evidence>
<feature type="binding site" evidence="9">
    <location>
        <position position="124"/>
    </location>
    <ligand>
        <name>Zn(2+)</name>
        <dbReference type="ChEBI" id="CHEBI:29105"/>
    </ligand>
</feature>
<dbReference type="GO" id="GO:0015976">
    <property type="term" value="P:carbon utilization"/>
    <property type="evidence" value="ECO:0007669"/>
    <property type="project" value="InterPro"/>
</dbReference>
<dbReference type="InterPro" id="IPR036874">
    <property type="entry name" value="Carbonic_anhydrase_sf"/>
</dbReference>
<dbReference type="InterPro" id="IPR045066">
    <property type="entry name" value="Beta_CA_cladeB"/>
</dbReference>
<evidence type="ECO:0000256" key="10">
    <source>
        <dbReference type="RuleBase" id="RU003956"/>
    </source>
</evidence>
<evidence type="ECO:0000256" key="9">
    <source>
        <dbReference type="PIRSR" id="PIRSR601765-1"/>
    </source>
</evidence>
<dbReference type="SMART" id="SM00947">
    <property type="entry name" value="Pro_CA"/>
    <property type="match status" value="1"/>
</dbReference>
<proteinExistence type="inferred from homology"/>
<evidence type="ECO:0000256" key="2">
    <source>
        <dbReference type="ARBA" id="ARBA00012925"/>
    </source>
</evidence>
<keyword evidence="5 9" id="KW-0862">Zinc</keyword>
<evidence type="ECO:0000313" key="12">
    <source>
        <dbReference type="Proteomes" id="UP000005258"/>
    </source>
</evidence>
<dbReference type="GO" id="GO:0008270">
    <property type="term" value="F:zinc ion binding"/>
    <property type="evidence" value="ECO:0007669"/>
    <property type="project" value="UniProtKB-UniRule"/>
</dbReference>
<dbReference type="CDD" id="cd00884">
    <property type="entry name" value="beta_CA_cladeB"/>
    <property type="match status" value="1"/>
</dbReference>